<comment type="caution">
    <text evidence="1">The sequence shown here is derived from an EMBL/GenBank/DDBJ whole genome shotgun (WGS) entry which is preliminary data.</text>
</comment>
<dbReference type="AlphaFoldDB" id="A0A6B3BZX5"/>
<evidence type="ECO:0000313" key="1">
    <source>
        <dbReference type="EMBL" id="NEC89766.1"/>
    </source>
</evidence>
<dbReference type="EMBL" id="JAAGLU010000026">
    <property type="protein sequence ID" value="NEC89766.1"/>
    <property type="molecule type" value="Genomic_DNA"/>
</dbReference>
<dbReference type="RefSeq" id="WP_164318996.1">
    <property type="nucleotide sequence ID" value="NZ_JAAGLU010000026.1"/>
</dbReference>
<sequence length="235" mass="25967">MTHDMDLNEAATRLESHIRDWRAEGLQVSDGLWAADVTALEVRITSPAWAGQLVVQLYGAGRAHVFLLVKAGFVQERHRVSSLDAWSALLTESVARASRVRLVQARLLTSTCTTGWLDWIHGELWLLPEGLLRIRSGFMTTVANSYSSGSGPTARDPYRLIAHDPATVLAAHPTNKLIPFAEMATARLHGGVTTSGLEVVMTDGTRHKLLWASWDPARRLLRERLLPLLGARLTH</sequence>
<name>A0A6B3BZX5_9ACTN</name>
<gene>
    <name evidence="1" type="ORF">G3I71_29030</name>
</gene>
<organism evidence="1">
    <name type="scientific">Streptomyces sp. SID12501</name>
    <dbReference type="NCBI Taxonomy" id="2706042"/>
    <lineage>
        <taxon>Bacteria</taxon>
        <taxon>Bacillati</taxon>
        <taxon>Actinomycetota</taxon>
        <taxon>Actinomycetes</taxon>
        <taxon>Kitasatosporales</taxon>
        <taxon>Streptomycetaceae</taxon>
        <taxon>Streptomyces</taxon>
    </lineage>
</organism>
<proteinExistence type="predicted"/>
<accession>A0A6B3BZX5</accession>
<protein>
    <submittedName>
        <fullName evidence="1">Uncharacterized protein</fullName>
    </submittedName>
</protein>
<reference evidence="1" key="1">
    <citation type="submission" date="2020-01" db="EMBL/GenBank/DDBJ databases">
        <title>Insect and environment-associated Actinomycetes.</title>
        <authorList>
            <person name="Currrie C."/>
            <person name="Chevrette M."/>
            <person name="Carlson C."/>
            <person name="Stubbendieck R."/>
            <person name="Wendt-Pienkowski E."/>
        </authorList>
    </citation>
    <scope>NUCLEOTIDE SEQUENCE</scope>
    <source>
        <strain evidence="1">SID12501</strain>
    </source>
</reference>